<dbReference type="Pfam" id="PF00512">
    <property type="entry name" value="HisKA"/>
    <property type="match status" value="1"/>
</dbReference>
<proteinExistence type="predicted"/>
<reference evidence="14 15" key="1">
    <citation type="submission" date="2019-11" db="EMBL/GenBank/DDBJ databases">
        <title>The genome sequence of Methylocystis heyeri.</title>
        <authorList>
            <person name="Oshkin I.Y."/>
            <person name="Miroshnikov K."/>
            <person name="Dedysh S.N."/>
        </authorList>
    </citation>
    <scope>NUCLEOTIDE SEQUENCE [LARGE SCALE GENOMIC DNA]</scope>
    <source>
        <strain evidence="14 15">H2</strain>
    </source>
</reference>
<feature type="transmembrane region" description="Helical" evidence="11">
    <location>
        <begin position="12"/>
        <end position="36"/>
    </location>
</feature>
<keyword evidence="10 11" id="KW-0472">Membrane</keyword>
<dbReference type="GO" id="GO:0000155">
    <property type="term" value="F:phosphorelay sensor kinase activity"/>
    <property type="evidence" value="ECO:0007669"/>
    <property type="project" value="InterPro"/>
</dbReference>
<keyword evidence="7 14" id="KW-0418">Kinase</keyword>
<sequence length="463" mass="50320">MSRMKSLTARTLLYWSLGTMIVLLTYPVVIVLPLMASGLADPANVRLQGAATRSARAILADAVRRAPDGSKYIETTDALRDYATENPKFRYAAFDPERDEFIAGSSPALVAEFKGQLKTIETLTSMFHLASDPDPDSRGGIRAGNTPAGVLTLIVYGAEFRWSDLYTVTMENWGPVVFAVYLALFGLSSVIVHLVVKRGLEPLRKCAASLSQVDLDTLDQRLPTDNLPSEVAPFVAAVNAALARVDAGVARQQRFLANSAHELRTPVAILRTRIEKLGQAPVEDVKRELKRDLQRVQTLLEQLLVLAQIEEQASKQKAPYVDLGEVVMQAVADYSPIAVSHGRQLSYEAPPSPVTVRAYPWAIESVVMNLIGNAVREEPPGGAVVVRINADASVEVIDHGAGVAKSDREMIFEPFWRKDERKPGTGLGLAIARELIGKLQGRIWVEETSGGGATFKVSLPASA</sequence>
<evidence type="ECO:0000256" key="8">
    <source>
        <dbReference type="ARBA" id="ARBA00022989"/>
    </source>
</evidence>
<dbReference type="InterPro" id="IPR004358">
    <property type="entry name" value="Sig_transdc_His_kin-like_C"/>
</dbReference>
<dbReference type="InterPro" id="IPR003661">
    <property type="entry name" value="HisK_dim/P_dom"/>
</dbReference>
<evidence type="ECO:0000256" key="4">
    <source>
        <dbReference type="ARBA" id="ARBA00022553"/>
    </source>
</evidence>
<dbReference type="InterPro" id="IPR036097">
    <property type="entry name" value="HisK_dim/P_sf"/>
</dbReference>
<accession>A0A6B8K9S7</accession>
<dbReference type="SMART" id="SM00388">
    <property type="entry name" value="HisKA"/>
    <property type="match status" value="1"/>
</dbReference>
<dbReference type="InterPro" id="IPR050428">
    <property type="entry name" value="TCS_sensor_his_kinase"/>
</dbReference>
<dbReference type="OrthoDB" id="9809329at2"/>
<dbReference type="Gene3D" id="1.10.287.130">
    <property type="match status" value="1"/>
</dbReference>
<dbReference type="InterPro" id="IPR036890">
    <property type="entry name" value="HATPase_C_sf"/>
</dbReference>
<dbReference type="Pfam" id="PF02518">
    <property type="entry name" value="HATPase_c"/>
    <property type="match status" value="1"/>
</dbReference>
<evidence type="ECO:0000256" key="3">
    <source>
        <dbReference type="ARBA" id="ARBA00012438"/>
    </source>
</evidence>
<evidence type="ECO:0000259" key="13">
    <source>
        <dbReference type="PROSITE" id="PS50885"/>
    </source>
</evidence>
<comment type="subcellular location">
    <subcellularLocation>
        <location evidence="2">Membrane</location>
        <topology evidence="2">Multi-pass membrane protein</topology>
    </subcellularLocation>
</comment>
<evidence type="ECO:0000256" key="9">
    <source>
        <dbReference type="ARBA" id="ARBA00023012"/>
    </source>
</evidence>
<dbReference type="AlphaFoldDB" id="A0A6B8K9S7"/>
<dbReference type="InterPro" id="IPR005467">
    <property type="entry name" value="His_kinase_dom"/>
</dbReference>
<feature type="domain" description="Histidine kinase" evidence="12">
    <location>
        <begin position="258"/>
        <end position="463"/>
    </location>
</feature>
<evidence type="ECO:0000256" key="11">
    <source>
        <dbReference type="SAM" id="Phobius"/>
    </source>
</evidence>
<feature type="domain" description="HAMP" evidence="13">
    <location>
        <begin position="197"/>
        <end position="250"/>
    </location>
</feature>
<dbReference type="PANTHER" id="PTHR45436">
    <property type="entry name" value="SENSOR HISTIDINE KINASE YKOH"/>
    <property type="match status" value="1"/>
</dbReference>
<dbReference type="SUPFAM" id="SSF55874">
    <property type="entry name" value="ATPase domain of HSP90 chaperone/DNA topoisomerase II/histidine kinase"/>
    <property type="match status" value="1"/>
</dbReference>
<dbReference type="GO" id="GO:0005886">
    <property type="term" value="C:plasma membrane"/>
    <property type="evidence" value="ECO:0007669"/>
    <property type="project" value="TreeGrafter"/>
</dbReference>
<evidence type="ECO:0000313" key="14">
    <source>
        <dbReference type="EMBL" id="QGM45034.1"/>
    </source>
</evidence>
<dbReference type="InterPro" id="IPR003594">
    <property type="entry name" value="HATPase_dom"/>
</dbReference>
<keyword evidence="5" id="KW-0808">Transferase</keyword>
<evidence type="ECO:0000256" key="6">
    <source>
        <dbReference type="ARBA" id="ARBA00022692"/>
    </source>
</evidence>
<organism evidence="14 15">
    <name type="scientific">Methylocystis heyeri</name>
    <dbReference type="NCBI Taxonomy" id="391905"/>
    <lineage>
        <taxon>Bacteria</taxon>
        <taxon>Pseudomonadati</taxon>
        <taxon>Pseudomonadota</taxon>
        <taxon>Alphaproteobacteria</taxon>
        <taxon>Hyphomicrobiales</taxon>
        <taxon>Methylocystaceae</taxon>
        <taxon>Methylocystis</taxon>
    </lineage>
</organism>
<keyword evidence="6 11" id="KW-0812">Transmembrane</keyword>
<keyword evidence="15" id="KW-1185">Reference proteome</keyword>
<dbReference type="PROSITE" id="PS50885">
    <property type="entry name" value="HAMP"/>
    <property type="match status" value="1"/>
</dbReference>
<evidence type="ECO:0000313" key="15">
    <source>
        <dbReference type="Proteomes" id="UP000309061"/>
    </source>
</evidence>
<evidence type="ECO:0000256" key="1">
    <source>
        <dbReference type="ARBA" id="ARBA00000085"/>
    </source>
</evidence>
<gene>
    <name evidence="14" type="ORF">H2LOC_004655</name>
</gene>
<protein>
    <recommendedName>
        <fullName evidence="3">histidine kinase</fullName>
        <ecNumber evidence="3">2.7.13.3</ecNumber>
    </recommendedName>
</protein>
<keyword evidence="8 11" id="KW-1133">Transmembrane helix</keyword>
<evidence type="ECO:0000256" key="10">
    <source>
        <dbReference type="ARBA" id="ARBA00023136"/>
    </source>
</evidence>
<evidence type="ECO:0000256" key="5">
    <source>
        <dbReference type="ARBA" id="ARBA00022679"/>
    </source>
</evidence>
<dbReference type="Gene3D" id="3.30.565.10">
    <property type="entry name" value="Histidine kinase-like ATPase, C-terminal domain"/>
    <property type="match status" value="1"/>
</dbReference>
<dbReference type="PROSITE" id="PS50109">
    <property type="entry name" value="HIS_KIN"/>
    <property type="match status" value="1"/>
</dbReference>
<dbReference type="KEGG" id="mhey:H2LOC_004655"/>
<keyword evidence="4" id="KW-0597">Phosphoprotein</keyword>
<dbReference type="CDD" id="cd00082">
    <property type="entry name" value="HisKA"/>
    <property type="match status" value="1"/>
</dbReference>
<dbReference type="EMBL" id="CP046052">
    <property type="protein sequence ID" value="QGM45034.1"/>
    <property type="molecule type" value="Genomic_DNA"/>
</dbReference>
<comment type="catalytic activity">
    <reaction evidence="1">
        <text>ATP + protein L-histidine = ADP + protein N-phospho-L-histidine.</text>
        <dbReference type="EC" id="2.7.13.3"/>
    </reaction>
</comment>
<dbReference type="PRINTS" id="PR00344">
    <property type="entry name" value="BCTRLSENSOR"/>
</dbReference>
<evidence type="ECO:0000256" key="7">
    <source>
        <dbReference type="ARBA" id="ARBA00022777"/>
    </source>
</evidence>
<evidence type="ECO:0000259" key="12">
    <source>
        <dbReference type="PROSITE" id="PS50109"/>
    </source>
</evidence>
<dbReference type="Proteomes" id="UP000309061">
    <property type="component" value="Chromosome"/>
</dbReference>
<dbReference type="InterPro" id="IPR003660">
    <property type="entry name" value="HAMP_dom"/>
</dbReference>
<dbReference type="EC" id="2.7.13.3" evidence="3"/>
<dbReference type="SUPFAM" id="SSF47384">
    <property type="entry name" value="Homodimeric domain of signal transducing histidine kinase"/>
    <property type="match status" value="1"/>
</dbReference>
<feature type="transmembrane region" description="Helical" evidence="11">
    <location>
        <begin position="173"/>
        <end position="196"/>
    </location>
</feature>
<keyword evidence="9" id="KW-0902">Two-component regulatory system</keyword>
<dbReference type="PANTHER" id="PTHR45436:SF15">
    <property type="entry name" value="SENSOR HISTIDINE KINASE CUSS"/>
    <property type="match status" value="1"/>
</dbReference>
<evidence type="ECO:0000256" key="2">
    <source>
        <dbReference type="ARBA" id="ARBA00004141"/>
    </source>
</evidence>
<dbReference type="SMART" id="SM00387">
    <property type="entry name" value="HATPase_c"/>
    <property type="match status" value="1"/>
</dbReference>
<name>A0A6B8K9S7_9HYPH</name>